<dbReference type="SUPFAM" id="SSF47598">
    <property type="entry name" value="Ribbon-helix-helix"/>
    <property type="match status" value="1"/>
</dbReference>
<gene>
    <name evidence="1" type="ORF">H8923_09680</name>
</gene>
<organism evidence="1 2">
    <name type="scientific">Romboutsia faecis</name>
    <dbReference type="NCBI Taxonomy" id="2764597"/>
    <lineage>
        <taxon>Bacteria</taxon>
        <taxon>Bacillati</taxon>
        <taxon>Bacillota</taxon>
        <taxon>Clostridia</taxon>
        <taxon>Peptostreptococcales</taxon>
        <taxon>Peptostreptococcaceae</taxon>
        <taxon>Romboutsia</taxon>
    </lineage>
</organism>
<evidence type="ECO:0000313" key="2">
    <source>
        <dbReference type="Proteomes" id="UP000609849"/>
    </source>
</evidence>
<reference evidence="1 2" key="1">
    <citation type="submission" date="2020-08" db="EMBL/GenBank/DDBJ databases">
        <authorList>
            <person name="Liu C."/>
            <person name="Sun Q."/>
        </authorList>
    </citation>
    <scope>NUCLEOTIDE SEQUENCE [LARGE SCALE GENOMIC DNA]</scope>
    <source>
        <strain evidence="1 2">NSJ-18</strain>
    </source>
</reference>
<sequence length="54" mass="6252">MTNENNIAFNLPKDLKIQLDILATENHMTVDNLIIHILNNYVENEFADPDNIIE</sequence>
<accession>A0ABR7JQ32</accession>
<dbReference type="InterPro" id="IPR013321">
    <property type="entry name" value="Arc_rbn_hlx_hlx"/>
</dbReference>
<keyword evidence="2" id="KW-1185">Reference proteome</keyword>
<comment type="caution">
    <text evidence="1">The sequence shown here is derived from an EMBL/GenBank/DDBJ whole genome shotgun (WGS) entry which is preliminary data.</text>
</comment>
<dbReference type="EMBL" id="JACRWE010000004">
    <property type="protein sequence ID" value="MBC5997032.1"/>
    <property type="molecule type" value="Genomic_DNA"/>
</dbReference>
<evidence type="ECO:0008006" key="3">
    <source>
        <dbReference type="Google" id="ProtNLM"/>
    </source>
</evidence>
<dbReference type="Gene3D" id="1.10.1220.10">
    <property type="entry name" value="Met repressor-like"/>
    <property type="match status" value="1"/>
</dbReference>
<name>A0ABR7JQ32_9FIRM</name>
<proteinExistence type="predicted"/>
<dbReference type="InterPro" id="IPR010985">
    <property type="entry name" value="Ribbon_hlx_hlx"/>
</dbReference>
<evidence type="ECO:0000313" key="1">
    <source>
        <dbReference type="EMBL" id="MBC5997032.1"/>
    </source>
</evidence>
<protein>
    <recommendedName>
        <fullName evidence="3">CopG family transcriptional regulator</fullName>
    </recommendedName>
</protein>
<dbReference type="Proteomes" id="UP000609849">
    <property type="component" value="Unassembled WGS sequence"/>
</dbReference>
<dbReference type="RefSeq" id="WP_153972233.1">
    <property type="nucleotide sequence ID" value="NZ_JACRWE010000004.1"/>
</dbReference>